<dbReference type="RefSeq" id="WP_238202102.1">
    <property type="nucleotide sequence ID" value="NZ_BPQE01000008.1"/>
</dbReference>
<gene>
    <name evidence="2" type="ORF">QO012_003438</name>
</gene>
<feature type="region of interest" description="Disordered" evidence="1">
    <location>
        <begin position="1"/>
        <end position="41"/>
    </location>
</feature>
<dbReference type="Proteomes" id="UP001231124">
    <property type="component" value="Unassembled WGS sequence"/>
</dbReference>
<reference evidence="2 3" key="1">
    <citation type="submission" date="2023-07" db="EMBL/GenBank/DDBJ databases">
        <title>Genomic Encyclopedia of Type Strains, Phase IV (KMG-IV): sequencing the most valuable type-strain genomes for metagenomic binning, comparative biology and taxonomic classification.</title>
        <authorList>
            <person name="Goeker M."/>
        </authorList>
    </citation>
    <scope>NUCLEOTIDE SEQUENCE [LARGE SCALE GENOMIC DNA]</scope>
    <source>
        <strain evidence="2 3">DSM 19013</strain>
    </source>
</reference>
<dbReference type="EMBL" id="JAUSVP010000011">
    <property type="protein sequence ID" value="MDQ0448926.1"/>
    <property type="molecule type" value="Genomic_DNA"/>
</dbReference>
<proteinExistence type="predicted"/>
<name>A0ABU0I2U8_9HYPH</name>
<evidence type="ECO:0000313" key="3">
    <source>
        <dbReference type="Proteomes" id="UP001231124"/>
    </source>
</evidence>
<evidence type="ECO:0000313" key="2">
    <source>
        <dbReference type="EMBL" id="MDQ0448926.1"/>
    </source>
</evidence>
<accession>A0ABU0I2U8</accession>
<comment type="caution">
    <text evidence="2">The sequence shown here is derived from an EMBL/GenBank/DDBJ whole genome shotgun (WGS) entry which is preliminary data.</text>
</comment>
<evidence type="ECO:0000256" key="1">
    <source>
        <dbReference type="SAM" id="MobiDB-lite"/>
    </source>
</evidence>
<keyword evidence="3" id="KW-1185">Reference proteome</keyword>
<protein>
    <submittedName>
        <fullName evidence="2">Uncharacterized protein</fullName>
    </submittedName>
</protein>
<organism evidence="2 3">
    <name type="scientific">Methylobacterium aerolatum</name>
    <dbReference type="NCBI Taxonomy" id="418708"/>
    <lineage>
        <taxon>Bacteria</taxon>
        <taxon>Pseudomonadati</taxon>
        <taxon>Pseudomonadota</taxon>
        <taxon>Alphaproteobacteria</taxon>
        <taxon>Hyphomicrobiales</taxon>
        <taxon>Methylobacteriaceae</taxon>
        <taxon>Methylobacterium</taxon>
    </lineage>
</organism>
<sequence length="66" mass="7193">MTSSRRPFPDRSGPNGPIVLARNPRRPQLSEYGAPPAEAPLPGRLLVALSRLHRAETRTPKAPGKE</sequence>